<sequence length="159" mass="18942">MEIKEKIREWLLEEDMYKEEMSDKSANFHFLIECPPGHYMDVIQPLGKSDVIIVGCATKVSPEHVQKLRDLNRKERREFMWDIKFSLNKFLVDFEIQENDDVLQGYVVRDVIYKDGLSKDKLMSTIKRVFKAKLHVLWKIHKECGEDIEKGKESDRMYV</sequence>
<protein>
    <recommendedName>
        <fullName evidence="3">DUF2299 domain-containing protein</fullName>
    </recommendedName>
</protein>
<dbReference type="Pfam" id="PF10061">
    <property type="entry name" value="DUF2299"/>
    <property type="match status" value="1"/>
</dbReference>
<evidence type="ECO:0000313" key="1">
    <source>
        <dbReference type="EMBL" id="ADP77919.1"/>
    </source>
</evidence>
<dbReference type="Gene3D" id="3.30.1460.10">
    <property type="match status" value="1"/>
</dbReference>
<dbReference type="AlphaFoldDB" id="E3GWF4"/>
<dbReference type="STRING" id="523846.Mfer_1127"/>
<reference evidence="1 2" key="1">
    <citation type="journal article" date="2010" name="Stand. Genomic Sci.">
        <title>Complete genome sequence of Methanothermus fervidus type strain (V24S).</title>
        <authorList>
            <person name="Anderson I."/>
            <person name="Djao O.D."/>
            <person name="Misra M."/>
            <person name="Chertkov O."/>
            <person name="Nolan M."/>
            <person name="Lucas S."/>
            <person name="Lapidus A."/>
            <person name="Del Rio T.G."/>
            <person name="Tice H."/>
            <person name="Cheng J.F."/>
            <person name="Tapia R."/>
            <person name="Han C."/>
            <person name="Goodwin L."/>
            <person name="Pitluck S."/>
            <person name="Liolios K."/>
            <person name="Ivanova N."/>
            <person name="Mavromatis K."/>
            <person name="Mikhailova N."/>
            <person name="Pati A."/>
            <person name="Brambilla E."/>
            <person name="Chen A."/>
            <person name="Palaniappan K."/>
            <person name="Land M."/>
            <person name="Hauser L."/>
            <person name="Chang Y.J."/>
            <person name="Jeffries C.D."/>
            <person name="Sikorski J."/>
            <person name="Spring S."/>
            <person name="Rohde M."/>
            <person name="Eichinger K."/>
            <person name="Huber H."/>
            <person name="Wirth R."/>
            <person name="Goker M."/>
            <person name="Detter J.C."/>
            <person name="Woyke T."/>
            <person name="Bristow J."/>
            <person name="Eisen J.A."/>
            <person name="Markowitz V."/>
            <person name="Hugenholtz P."/>
            <person name="Klenk H.P."/>
            <person name="Kyrpides N.C."/>
        </authorList>
    </citation>
    <scope>NUCLEOTIDE SEQUENCE [LARGE SCALE GENOMIC DNA]</scope>
    <source>
        <strain evidence="2">ATCC 43054 / DSM 2088 / JCM 10308 / V24 S</strain>
    </source>
</reference>
<keyword evidence="2" id="KW-1185">Reference proteome</keyword>
<evidence type="ECO:0000313" key="2">
    <source>
        <dbReference type="Proteomes" id="UP000002315"/>
    </source>
</evidence>
<dbReference type="OrthoDB" id="49672at2157"/>
<organism evidence="1 2">
    <name type="scientific">Methanothermus fervidus (strain ATCC 43054 / DSM 2088 / JCM 10308 / V24 S)</name>
    <dbReference type="NCBI Taxonomy" id="523846"/>
    <lineage>
        <taxon>Archaea</taxon>
        <taxon>Methanobacteriati</taxon>
        <taxon>Methanobacteriota</taxon>
        <taxon>Methanomada group</taxon>
        <taxon>Methanobacteria</taxon>
        <taxon>Methanobacteriales</taxon>
        <taxon>Methanothermaceae</taxon>
        <taxon>Methanothermus</taxon>
    </lineage>
</organism>
<dbReference type="InterPro" id="IPR018747">
    <property type="entry name" value="DUF2299"/>
</dbReference>
<dbReference type="Proteomes" id="UP000002315">
    <property type="component" value="Chromosome"/>
</dbReference>
<dbReference type="CDD" id="cd17510">
    <property type="entry name" value="T3SC_YbjN-like_2"/>
    <property type="match status" value="1"/>
</dbReference>
<name>E3GWF4_METFV</name>
<dbReference type="EMBL" id="CP002278">
    <property type="protein sequence ID" value="ADP77919.1"/>
    <property type="molecule type" value="Genomic_DNA"/>
</dbReference>
<accession>E3GWF4</accession>
<evidence type="ECO:0008006" key="3">
    <source>
        <dbReference type="Google" id="ProtNLM"/>
    </source>
</evidence>
<dbReference type="HOGENOM" id="CLU_108779_0_0_2"/>
<dbReference type="KEGG" id="mfv:Mfer_1127"/>
<gene>
    <name evidence="1" type="ordered locus">Mfer_1127</name>
</gene>
<proteinExistence type="predicted"/>